<comment type="subcellular location">
    <subcellularLocation>
        <location evidence="1">Cell membrane</location>
        <topology evidence="1">Multi-pass membrane protein</topology>
    </subcellularLocation>
</comment>
<dbReference type="SUPFAM" id="SSF103473">
    <property type="entry name" value="MFS general substrate transporter"/>
    <property type="match status" value="1"/>
</dbReference>
<feature type="transmembrane region" description="Helical" evidence="5">
    <location>
        <begin position="44"/>
        <end position="62"/>
    </location>
</feature>
<keyword evidence="2 5" id="KW-0812">Transmembrane</keyword>
<dbReference type="GO" id="GO:0022857">
    <property type="term" value="F:transmembrane transporter activity"/>
    <property type="evidence" value="ECO:0007669"/>
    <property type="project" value="InterPro"/>
</dbReference>
<sequence>MGTYRDLLRVPGVLNVTASQLCARLPLGILSLAILLHVQGTSNSYALAGTVVASVGVGEAVAMPVTARLAARVGVARTLTAAAVVHATGTVALIFAGSSAVLLMGLGLVTGASMPPLMPIVRALYPRMVADDEVRTLFALDTTAQELIWVVGPVAATVLASAVSTAAPLVLCAAVTLVGTSWFLVGSRRLHAAKTPNRTRFGRVLLHRAVVLAMVASLALVASFTALEVGIIAALGGNGVLAGAAIAAASVGSLVGGLLLGHRRLGLTGVVASLAAVAVGVALYGALDSLPLQFAALLVSGLGFAPAMSALHLMVSREIAPHVATEAFGWLSSAAIVGGAVGTALAGVATDAYGPHGAVLVSIAMSLLAAVSPVAARAFGPLPGLARVHRPLPVG</sequence>
<protein>
    <submittedName>
        <fullName evidence="7">MFS transporter</fullName>
    </submittedName>
</protein>
<dbReference type="InterPro" id="IPR020846">
    <property type="entry name" value="MFS_dom"/>
</dbReference>
<dbReference type="AlphaFoldDB" id="A0A7I7QL19"/>
<evidence type="ECO:0000256" key="5">
    <source>
        <dbReference type="SAM" id="Phobius"/>
    </source>
</evidence>
<proteinExistence type="predicted"/>
<dbReference type="KEGG" id="msei:MSEDJ_10870"/>
<feature type="transmembrane region" description="Helical" evidence="5">
    <location>
        <begin position="21"/>
        <end position="38"/>
    </location>
</feature>
<evidence type="ECO:0000256" key="4">
    <source>
        <dbReference type="ARBA" id="ARBA00023136"/>
    </source>
</evidence>
<dbReference type="EMBL" id="AP022588">
    <property type="protein sequence ID" value="BBY26991.1"/>
    <property type="molecule type" value="Genomic_DNA"/>
</dbReference>
<name>A0A7I7QL19_9MYCO</name>
<dbReference type="InterPro" id="IPR036259">
    <property type="entry name" value="MFS_trans_sf"/>
</dbReference>
<dbReference type="Proteomes" id="UP000467193">
    <property type="component" value="Chromosome"/>
</dbReference>
<gene>
    <name evidence="7" type="ORF">MSEDJ_10870</name>
</gene>
<evidence type="ECO:0000256" key="3">
    <source>
        <dbReference type="ARBA" id="ARBA00022989"/>
    </source>
</evidence>
<feature type="transmembrane region" description="Helical" evidence="5">
    <location>
        <begin position="327"/>
        <end position="346"/>
    </location>
</feature>
<feature type="transmembrane region" description="Helical" evidence="5">
    <location>
        <begin position="358"/>
        <end position="380"/>
    </location>
</feature>
<feature type="transmembrane region" description="Helical" evidence="5">
    <location>
        <begin position="293"/>
        <end position="315"/>
    </location>
</feature>
<evidence type="ECO:0000313" key="7">
    <source>
        <dbReference type="EMBL" id="BBY26991.1"/>
    </source>
</evidence>
<dbReference type="PANTHER" id="PTHR23542">
    <property type="match status" value="1"/>
</dbReference>
<evidence type="ECO:0000256" key="2">
    <source>
        <dbReference type="ARBA" id="ARBA00022692"/>
    </source>
</evidence>
<evidence type="ECO:0000256" key="1">
    <source>
        <dbReference type="ARBA" id="ARBA00004651"/>
    </source>
</evidence>
<keyword evidence="8" id="KW-1185">Reference proteome</keyword>
<dbReference type="PANTHER" id="PTHR23542:SF1">
    <property type="entry name" value="MAJOR FACILITATOR SUPERFAMILY (MFS) PROFILE DOMAIN-CONTAINING PROTEIN"/>
    <property type="match status" value="1"/>
</dbReference>
<feature type="transmembrane region" description="Helical" evidence="5">
    <location>
        <begin position="267"/>
        <end position="287"/>
    </location>
</feature>
<dbReference type="Pfam" id="PF07690">
    <property type="entry name" value="MFS_1"/>
    <property type="match status" value="1"/>
</dbReference>
<keyword evidence="4 5" id="KW-0472">Membrane</keyword>
<evidence type="ECO:0000313" key="8">
    <source>
        <dbReference type="Proteomes" id="UP000467193"/>
    </source>
</evidence>
<feature type="transmembrane region" description="Helical" evidence="5">
    <location>
        <begin position="166"/>
        <end position="185"/>
    </location>
</feature>
<reference evidence="7 8" key="1">
    <citation type="journal article" date="2019" name="Emerg. Microbes Infect.">
        <title>Comprehensive subspecies identification of 175 nontuberculous mycobacteria species based on 7547 genomic profiles.</title>
        <authorList>
            <person name="Matsumoto Y."/>
            <person name="Kinjo T."/>
            <person name="Motooka D."/>
            <person name="Nabeya D."/>
            <person name="Jung N."/>
            <person name="Uechi K."/>
            <person name="Horii T."/>
            <person name="Iida T."/>
            <person name="Fujita J."/>
            <person name="Nakamura S."/>
        </authorList>
    </citation>
    <scope>NUCLEOTIDE SEQUENCE [LARGE SCALE GENOMIC DNA]</scope>
    <source>
        <strain evidence="7 8">JCM 17899</strain>
    </source>
</reference>
<feature type="transmembrane region" description="Helical" evidence="5">
    <location>
        <begin position="239"/>
        <end position="260"/>
    </location>
</feature>
<dbReference type="InterPro" id="IPR011701">
    <property type="entry name" value="MFS"/>
</dbReference>
<dbReference type="Gene3D" id="1.20.1250.20">
    <property type="entry name" value="MFS general substrate transporter like domains"/>
    <property type="match status" value="1"/>
</dbReference>
<dbReference type="PROSITE" id="PS50850">
    <property type="entry name" value="MFS"/>
    <property type="match status" value="1"/>
</dbReference>
<dbReference type="GO" id="GO:0005886">
    <property type="term" value="C:plasma membrane"/>
    <property type="evidence" value="ECO:0007669"/>
    <property type="project" value="UniProtKB-SubCell"/>
</dbReference>
<feature type="domain" description="Major facilitator superfamily (MFS) profile" evidence="6">
    <location>
        <begin position="289"/>
        <end position="395"/>
    </location>
</feature>
<accession>A0A7I7QL19</accession>
<feature type="transmembrane region" description="Helical" evidence="5">
    <location>
        <begin position="205"/>
        <end position="227"/>
    </location>
</feature>
<organism evidence="7 8">
    <name type="scientific">Mycolicibacterium sediminis</name>
    <dbReference type="NCBI Taxonomy" id="1286180"/>
    <lineage>
        <taxon>Bacteria</taxon>
        <taxon>Bacillati</taxon>
        <taxon>Actinomycetota</taxon>
        <taxon>Actinomycetes</taxon>
        <taxon>Mycobacteriales</taxon>
        <taxon>Mycobacteriaceae</taxon>
        <taxon>Mycolicibacterium</taxon>
    </lineage>
</organism>
<keyword evidence="3 5" id="KW-1133">Transmembrane helix</keyword>
<evidence type="ECO:0000259" key="6">
    <source>
        <dbReference type="PROSITE" id="PS50850"/>
    </source>
</evidence>